<proteinExistence type="predicted"/>
<keyword evidence="2" id="KW-1185">Reference proteome</keyword>
<name>A0ABC8V1Z5_9AQUA</name>
<dbReference type="Proteomes" id="UP001642360">
    <property type="component" value="Unassembled WGS sequence"/>
</dbReference>
<evidence type="ECO:0000313" key="1">
    <source>
        <dbReference type="EMBL" id="CAK9187365.1"/>
    </source>
</evidence>
<sequence>MSGGEAKKRKKVVSRGSFGNAKLFVDKDAKKRMINRIVACNIHPRGHTAKIGYNTAQLLYAIAEREVIIDLPFYIFNHVREASTVKDGRPCLPFSILVFKILKHSGVEFQQNDNFIYPMNPMSMGTLNKNVGAILGVKRGKYVKLAAAVPQVVGSQAGTSQVGSDAGTSEGQQTVVVIWAVTKGARAEFGYIANQLGLNGCCTGLFLIWGFCIRNCLGVQELD</sequence>
<organism evidence="1 2">
    <name type="scientific">Ilex paraguariensis</name>
    <name type="common">yerba mate</name>
    <dbReference type="NCBI Taxonomy" id="185542"/>
    <lineage>
        <taxon>Eukaryota</taxon>
        <taxon>Viridiplantae</taxon>
        <taxon>Streptophyta</taxon>
        <taxon>Embryophyta</taxon>
        <taxon>Tracheophyta</taxon>
        <taxon>Spermatophyta</taxon>
        <taxon>Magnoliopsida</taxon>
        <taxon>eudicotyledons</taxon>
        <taxon>Gunneridae</taxon>
        <taxon>Pentapetalae</taxon>
        <taxon>asterids</taxon>
        <taxon>campanulids</taxon>
        <taxon>Aquifoliales</taxon>
        <taxon>Aquifoliaceae</taxon>
        <taxon>Ilex</taxon>
    </lineage>
</organism>
<reference evidence="1 2" key="1">
    <citation type="submission" date="2024-02" db="EMBL/GenBank/DDBJ databases">
        <authorList>
            <person name="Vignale AGUSTIN F."/>
            <person name="Sosa J E."/>
            <person name="Modenutti C."/>
        </authorList>
    </citation>
    <scope>NUCLEOTIDE SEQUENCE [LARGE SCALE GENOMIC DNA]</scope>
</reference>
<evidence type="ECO:0000313" key="2">
    <source>
        <dbReference type="Proteomes" id="UP001642360"/>
    </source>
</evidence>
<gene>
    <name evidence="1" type="ORF">ILEXP_LOCUS57909</name>
</gene>
<dbReference type="EMBL" id="CAUOFW020009946">
    <property type="protein sequence ID" value="CAK9187365.1"/>
    <property type="molecule type" value="Genomic_DNA"/>
</dbReference>
<protein>
    <submittedName>
        <fullName evidence="1">Uncharacterized protein</fullName>
    </submittedName>
</protein>
<accession>A0ABC8V1Z5</accession>
<comment type="caution">
    <text evidence="1">The sequence shown here is derived from an EMBL/GenBank/DDBJ whole genome shotgun (WGS) entry which is preliminary data.</text>
</comment>
<dbReference type="AlphaFoldDB" id="A0ABC8V1Z5"/>